<dbReference type="AntiFam" id="ANF00203">
    <property type="entry name" value="Shadow ORF (opposite algB)"/>
</dbReference>
<reference evidence="1 2" key="1">
    <citation type="submission" date="2019-08" db="EMBL/GenBank/DDBJ databases">
        <authorList>
            <person name="Peeters C."/>
        </authorList>
    </citation>
    <scope>NUCLEOTIDE SEQUENCE [LARGE SCALE GENOMIC DNA]</scope>
    <source>
        <strain evidence="1 2">LMG 31109</strain>
    </source>
</reference>
<sequence>MGNLLAQIAVCGGDHAHVARHGLRRAKPQYLALLQHAQQARLQRHRHFADFVQENRAVVGRLEKARLAAAPRAGERPFLVAEQLALEQGFRKRRAVDRHERIVPAPARVVNALREQFLAGAALAVHEHRGIGLRVTARKRADVRDGGGVADQIVEPVARHEVARAMARAQRTVHARERLRVLAGEQCARERALVEQRDTVDDPGLARHRHDRLEFGARTLERAPDVERRCDGIERATDRVGYRHAEHASHRRIDRLDPPVQIHRRHTLVQVSQHRVEPLAPLRLDASEARDFERGVEGGAHRVLRVEEDAGHTCTFGQFGHEPGADHDLDALVTQAMYEVFGIVRVEVGVLGNVEMKGASEPLEFRRGTGV</sequence>
<protein>
    <submittedName>
        <fullName evidence="1">Uncharacterized protein</fullName>
    </submittedName>
</protein>
<dbReference type="EMBL" id="CABPSC010000008">
    <property type="protein sequence ID" value="VVE04435.1"/>
    <property type="molecule type" value="Genomic_DNA"/>
</dbReference>
<dbReference type="AntiFam" id="ANF00077">
    <property type="entry name" value="Shadow ORF (opposite AtoC)"/>
</dbReference>
<accession>A0A5E4UZY4</accession>
<organism evidence="1 2">
    <name type="scientific">Pandoraea nosoerga</name>
    <dbReference type="NCBI Taxonomy" id="2508296"/>
    <lineage>
        <taxon>Bacteria</taxon>
        <taxon>Pseudomonadati</taxon>
        <taxon>Pseudomonadota</taxon>
        <taxon>Betaproteobacteria</taxon>
        <taxon>Burkholderiales</taxon>
        <taxon>Burkholderiaceae</taxon>
        <taxon>Pandoraea</taxon>
    </lineage>
</organism>
<evidence type="ECO:0000313" key="1">
    <source>
        <dbReference type="EMBL" id="VVE04435.1"/>
    </source>
</evidence>
<proteinExistence type="predicted"/>
<dbReference type="AlphaFoldDB" id="A0A5E4UZY4"/>
<keyword evidence="2" id="KW-1185">Reference proteome</keyword>
<evidence type="ECO:0000313" key="2">
    <source>
        <dbReference type="Proteomes" id="UP000367825"/>
    </source>
</evidence>
<name>A0A5E4UZY4_9BURK</name>
<gene>
    <name evidence="1" type="ORF">PNO31109_02287</name>
</gene>
<dbReference type="Proteomes" id="UP000367825">
    <property type="component" value="Unassembled WGS sequence"/>
</dbReference>